<dbReference type="Gene3D" id="3.40.630.30">
    <property type="match status" value="1"/>
</dbReference>
<dbReference type="Pfam" id="PF13673">
    <property type="entry name" value="Acetyltransf_10"/>
    <property type="match status" value="1"/>
</dbReference>
<dbReference type="PROSITE" id="PS51186">
    <property type="entry name" value="GNAT"/>
    <property type="match status" value="1"/>
</dbReference>
<dbReference type="PANTHER" id="PTHR43877">
    <property type="entry name" value="AMINOALKYLPHOSPHONATE N-ACETYLTRANSFERASE-RELATED-RELATED"/>
    <property type="match status" value="1"/>
</dbReference>
<proteinExistence type="predicted"/>
<feature type="domain" description="N-acetyltransferase" evidence="3">
    <location>
        <begin position="3"/>
        <end position="150"/>
    </location>
</feature>
<dbReference type="EMBL" id="BPRE01000001">
    <property type="protein sequence ID" value="GJE73815.1"/>
    <property type="molecule type" value="Genomic_DNA"/>
</dbReference>
<evidence type="ECO:0000313" key="4">
    <source>
        <dbReference type="EMBL" id="GJE73815.1"/>
    </source>
</evidence>
<dbReference type="InterPro" id="IPR050832">
    <property type="entry name" value="Bact_Acetyltransf"/>
</dbReference>
<reference evidence="4" key="2">
    <citation type="submission" date="2021-08" db="EMBL/GenBank/DDBJ databases">
        <authorList>
            <person name="Tani A."/>
            <person name="Ola A."/>
            <person name="Ogura Y."/>
            <person name="Katsura K."/>
            <person name="Hayashi T."/>
        </authorList>
    </citation>
    <scope>NUCLEOTIDE SEQUENCE</scope>
    <source>
        <strain evidence="4">DSM 14458</strain>
    </source>
</reference>
<protein>
    <recommendedName>
        <fullName evidence="3">N-acetyltransferase domain-containing protein</fullName>
    </recommendedName>
</protein>
<dbReference type="SUPFAM" id="SSF55729">
    <property type="entry name" value="Acyl-CoA N-acyltransferases (Nat)"/>
    <property type="match status" value="1"/>
</dbReference>
<accession>A0ABQ4UNR0</accession>
<organism evidence="4 5">
    <name type="scientific">Methylorubrum suomiense</name>
    <dbReference type="NCBI Taxonomy" id="144191"/>
    <lineage>
        <taxon>Bacteria</taxon>
        <taxon>Pseudomonadati</taxon>
        <taxon>Pseudomonadota</taxon>
        <taxon>Alphaproteobacteria</taxon>
        <taxon>Hyphomicrobiales</taxon>
        <taxon>Methylobacteriaceae</taxon>
        <taxon>Methylorubrum</taxon>
    </lineage>
</organism>
<keyword evidence="5" id="KW-1185">Reference proteome</keyword>
<dbReference type="Proteomes" id="UP001055093">
    <property type="component" value="Unassembled WGS sequence"/>
</dbReference>
<dbReference type="InterPro" id="IPR016181">
    <property type="entry name" value="Acyl_CoA_acyltransferase"/>
</dbReference>
<reference evidence="4" key="1">
    <citation type="journal article" date="2021" name="Front. Microbiol.">
        <title>Comprehensive Comparative Genomics and Phenotyping of Methylobacterium Species.</title>
        <authorList>
            <person name="Alessa O."/>
            <person name="Ogura Y."/>
            <person name="Fujitani Y."/>
            <person name="Takami H."/>
            <person name="Hayashi T."/>
            <person name="Sahin N."/>
            <person name="Tani A."/>
        </authorList>
    </citation>
    <scope>NUCLEOTIDE SEQUENCE</scope>
    <source>
        <strain evidence="4">DSM 14458</strain>
    </source>
</reference>
<evidence type="ECO:0000259" key="3">
    <source>
        <dbReference type="PROSITE" id="PS51186"/>
    </source>
</evidence>
<evidence type="ECO:0000256" key="2">
    <source>
        <dbReference type="ARBA" id="ARBA00023315"/>
    </source>
</evidence>
<dbReference type="CDD" id="cd04301">
    <property type="entry name" value="NAT_SF"/>
    <property type="match status" value="1"/>
</dbReference>
<dbReference type="RefSeq" id="WP_171015466.1">
    <property type="nucleotide sequence ID" value="NZ_BPRE01000001.1"/>
</dbReference>
<sequence>MTVNLRPATSVDAVDGSRVLRRAIVELCHADHGGDPALIAAWIANKTPENWLAWLMQPGASLFVAERSAALVGVGMVDAGGMILLNYVAPEARYRGVSTALLKAMEQASIERGATACRLETTKTARPFYRSRGYAPVVADTPMILAKNLA</sequence>
<keyword evidence="1" id="KW-0808">Transferase</keyword>
<gene>
    <name evidence="4" type="ORF">BGCPKDLD_0382</name>
</gene>
<evidence type="ECO:0000256" key="1">
    <source>
        <dbReference type="ARBA" id="ARBA00022679"/>
    </source>
</evidence>
<evidence type="ECO:0000313" key="5">
    <source>
        <dbReference type="Proteomes" id="UP001055093"/>
    </source>
</evidence>
<keyword evidence="2" id="KW-0012">Acyltransferase</keyword>
<name>A0ABQ4UNR0_9HYPH</name>
<comment type="caution">
    <text evidence="4">The sequence shown here is derived from an EMBL/GenBank/DDBJ whole genome shotgun (WGS) entry which is preliminary data.</text>
</comment>
<dbReference type="InterPro" id="IPR000182">
    <property type="entry name" value="GNAT_dom"/>
</dbReference>